<reference evidence="3" key="1">
    <citation type="submission" date="2015-05" db="EMBL/GenBank/DDBJ databases">
        <authorList>
            <consortium name="Pathogen Informatics"/>
        </authorList>
    </citation>
    <scope>NUCLEOTIDE SEQUENCE [LARGE SCALE GENOMIC DNA]</scope>
    <source>
        <strain evidence="3">L1-83</strain>
    </source>
</reference>
<dbReference type="EMBL" id="CVRS01000014">
    <property type="protein sequence ID" value="CRL32322.1"/>
    <property type="molecule type" value="Genomic_DNA"/>
</dbReference>
<evidence type="ECO:0000313" key="2">
    <source>
        <dbReference type="EMBL" id="CRL32322.1"/>
    </source>
</evidence>
<dbReference type="InterPro" id="IPR055259">
    <property type="entry name" value="YkvP/CgeB_Glyco_trans-like"/>
</dbReference>
<feature type="domain" description="Spore protein YkvP/CgeB glycosyl transferase-like" evidence="1">
    <location>
        <begin position="244"/>
        <end position="382"/>
    </location>
</feature>
<evidence type="ECO:0000313" key="3">
    <source>
        <dbReference type="Proteomes" id="UP000049828"/>
    </source>
</evidence>
<dbReference type="OrthoDB" id="7019976at2"/>
<accession>A0A0M6W9U3</accession>
<dbReference type="RefSeq" id="WP_021923625.1">
    <property type="nucleotide sequence ID" value="NZ_CVRS01000014.1"/>
</dbReference>
<organism evidence="2 3">
    <name type="scientific">Roseburia inulinivorans</name>
    <dbReference type="NCBI Taxonomy" id="360807"/>
    <lineage>
        <taxon>Bacteria</taxon>
        <taxon>Bacillati</taxon>
        <taxon>Bacillota</taxon>
        <taxon>Clostridia</taxon>
        <taxon>Lachnospirales</taxon>
        <taxon>Lachnospiraceae</taxon>
        <taxon>Roseburia</taxon>
    </lineage>
</organism>
<proteinExistence type="predicted"/>
<keyword evidence="3" id="KW-1185">Reference proteome</keyword>
<evidence type="ECO:0000259" key="1">
    <source>
        <dbReference type="Pfam" id="PF13524"/>
    </source>
</evidence>
<gene>
    <name evidence="2" type="ORF">RIL183_12731</name>
</gene>
<dbReference type="Pfam" id="PF13524">
    <property type="entry name" value="Glyco_trans_1_2"/>
    <property type="match status" value="1"/>
</dbReference>
<dbReference type="Proteomes" id="UP000049828">
    <property type="component" value="Unassembled WGS sequence"/>
</dbReference>
<protein>
    <submittedName>
        <fullName evidence="2">Spore maturation protein CgeB</fullName>
    </submittedName>
</protein>
<name>A0A0M6W9U3_9FIRM</name>
<sequence length="387" mass="45092">MKIIFLDTPAFAKQDMIDAFEENEIQCDLFSHPSYQDRVNASFESDFFKFVESDHYSFVFSFNYFPILSNCCQKYGIPYVSYVYDCPLTSLYSCSLINSCNYVFLFDKVTYYTFKNTGIQTVFYLPLAANVQRLSKLICPPELCSKLSSEVSFVGSLYNEDHNFFERLTSISDYTRGYLNAIMAAQQQVYGSFFLEELLTQPILNDMQKALPYTPLPDGTESAAYVYANYFLCRKITSNERISLLKSASEQFQLKLYTHNRPKDIPNAQYVGPIDWYSIMPLVFRNSLINLNITLKSIQSGIPLRCMDIMGSGGFLLTNYQADFWDYFFPNEDFVYYEDKEDFILKIRYYLHHDCERTQIAENAFGKMQDFHTFSHRVKAILNTLKS</sequence>
<dbReference type="AlphaFoldDB" id="A0A0M6W9U3"/>